<evidence type="ECO:0000259" key="9">
    <source>
        <dbReference type="PROSITE" id="PS50850"/>
    </source>
</evidence>
<dbReference type="InterPro" id="IPR036259">
    <property type="entry name" value="MFS_trans_sf"/>
</dbReference>
<comment type="subcellular location">
    <subcellularLocation>
        <location evidence="1">Cell membrane</location>
        <topology evidence="1">Multi-pass membrane protein</topology>
    </subcellularLocation>
</comment>
<dbReference type="GO" id="GO:0022857">
    <property type="term" value="F:transmembrane transporter activity"/>
    <property type="evidence" value="ECO:0007669"/>
    <property type="project" value="InterPro"/>
</dbReference>
<feature type="transmembrane region" description="Helical" evidence="8">
    <location>
        <begin position="427"/>
        <end position="445"/>
    </location>
</feature>
<keyword evidence="6 8" id="KW-0472">Membrane</keyword>
<dbReference type="InterPro" id="IPR004638">
    <property type="entry name" value="EmrB-like"/>
</dbReference>
<accession>A0A7H8N3Y7</accession>
<dbReference type="Pfam" id="PF07690">
    <property type="entry name" value="MFS_1"/>
    <property type="match status" value="1"/>
</dbReference>
<evidence type="ECO:0000256" key="7">
    <source>
        <dbReference type="ARBA" id="ARBA00023251"/>
    </source>
</evidence>
<feature type="transmembrane region" description="Helical" evidence="8">
    <location>
        <begin position="186"/>
        <end position="209"/>
    </location>
</feature>
<evidence type="ECO:0000256" key="8">
    <source>
        <dbReference type="SAM" id="Phobius"/>
    </source>
</evidence>
<protein>
    <submittedName>
        <fullName evidence="10">MFS transporter</fullName>
    </submittedName>
</protein>
<keyword evidence="3" id="KW-1003">Cell membrane</keyword>
<evidence type="ECO:0000256" key="4">
    <source>
        <dbReference type="ARBA" id="ARBA00022692"/>
    </source>
</evidence>
<keyword evidence="7" id="KW-0046">Antibiotic resistance</keyword>
<sequence>MSPRAVSRVFTKGGAKGVPAAPRAGTAAPPWLLMLLSCGAQFLVVLDATIVSVALPPIAAALGFTTSSVGWVVNAYTLAFAGFLLLGGRLADLIGTRAVFLTGLGVFTAASLWCGLATAPWHLVLARAVQGLGGALLMPTTLTIVHLAYAEPAGRARALGLWSMVGAVGAAAGTVFGGLLTDSLGWRWVFLVKVPIGVAVLVVAWRALAPRPRTDAPREPLDVLGALLVTCGLAALVYGVVAFGEPAGTARAVAFSAAAVVLLALFVARQHRWARSPLMPLRIFGHRAVSAANAVMFCLGIGYLASPVVLSLYLQHVLDYSPSRAGLGFLPTALAVMVGAQVTGWMTTHWGTRRTASLGLSLVTAGFLLLVRLGPDTSFLPTIVIPLLLVGLGAGVAFTPITVAATSSVEPALTGLASGLLNTTRQVSTALGIAVLTAVAGALGGAHGYGVAFLIAGLLAALATAGAATLLPRQRG</sequence>
<feature type="transmembrane region" description="Helical" evidence="8">
    <location>
        <begin position="379"/>
        <end position="406"/>
    </location>
</feature>
<keyword evidence="5 8" id="KW-1133">Transmembrane helix</keyword>
<dbReference type="InterPro" id="IPR011701">
    <property type="entry name" value="MFS"/>
</dbReference>
<feature type="transmembrane region" description="Helical" evidence="8">
    <location>
        <begin position="325"/>
        <end position="343"/>
    </location>
</feature>
<keyword evidence="4 8" id="KW-0812">Transmembrane</keyword>
<dbReference type="PRINTS" id="PR01036">
    <property type="entry name" value="TCRTETB"/>
</dbReference>
<gene>
    <name evidence="10" type="ORF">HUT08_05535</name>
</gene>
<dbReference type="PANTHER" id="PTHR42718:SF46">
    <property type="entry name" value="BLR6921 PROTEIN"/>
    <property type="match status" value="1"/>
</dbReference>
<dbReference type="PROSITE" id="PS50850">
    <property type="entry name" value="MFS"/>
    <property type="match status" value="1"/>
</dbReference>
<feature type="transmembrane region" description="Helical" evidence="8">
    <location>
        <begin position="61"/>
        <end position="86"/>
    </location>
</feature>
<evidence type="ECO:0000313" key="11">
    <source>
        <dbReference type="Proteomes" id="UP000509303"/>
    </source>
</evidence>
<keyword evidence="11" id="KW-1185">Reference proteome</keyword>
<dbReference type="GO" id="GO:0046677">
    <property type="term" value="P:response to antibiotic"/>
    <property type="evidence" value="ECO:0007669"/>
    <property type="project" value="UniProtKB-KW"/>
</dbReference>
<feature type="domain" description="Major facilitator superfamily (MFS) profile" evidence="9">
    <location>
        <begin position="33"/>
        <end position="475"/>
    </location>
</feature>
<feature type="transmembrane region" description="Helical" evidence="8">
    <location>
        <begin position="161"/>
        <end position="180"/>
    </location>
</feature>
<feature type="transmembrane region" description="Helical" evidence="8">
    <location>
        <begin position="355"/>
        <end position="373"/>
    </location>
</feature>
<keyword evidence="2" id="KW-0813">Transport</keyword>
<evidence type="ECO:0000256" key="3">
    <source>
        <dbReference type="ARBA" id="ARBA00022475"/>
    </source>
</evidence>
<evidence type="ECO:0000256" key="1">
    <source>
        <dbReference type="ARBA" id="ARBA00004651"/>
    </source>
</evidence>
<dbReference type="Proteomes" id="UP000509303">
    <property type="component" value="Chromosome"/>
</dbReference>
<dbReference type="Gene3D" id="1.20.1250.20">
    <property type="entry name" value="MFS general substrate transporter like domains"/>
    <property type="match status" value="1"/>
</dbReference>
<dbReference type="CDD" id="cd17321">
    <property type="entry name" value="MFS_MMR_MDR_like"/>
    <property type="match status" value="1"/>
</dbReference>
<dbReference type="RefSeq" id="WP_176160828.1">
    <property type="nucleotide sequence ID" value="NZ_CP054929.1"/>
</dbReference>
<evidence type="ECO:0000256" key="2">
    <source>
        <dbReference type="ARBA" id="ARBA00022448"/>
    </source>
</evidence>
<dbReference type="InterPro" id="IPR020846">
    <property type="entry name" value="MFS_dom"/>
</dbReference>
<reference evidence="10 11" key="1">
    <citation type="submission" date="2020-06" db="EMBL/GenBank/DDBJ databases">
        <title>Genome mining for natural products.</title>
        <authorList>
            <person name="Zhang B."/>
            <person name="Shi J."/>
            <person name="Ge H."/>
        </authorList>
    </citation>
    <scope>NUCLEOTIDE SEQUENCE [LARGE SCALE GENOMIC DNA]</scope>
    <source>
        <strain evidence="10 11">NA00687</strain>
    </source>
</reference>
<feature type="transmembrane region" description="Helical" evidence="8">
    <location>
        <begin position="289"/>
        <end position="313"/>
    </location>
</feature>
<dbReference type="AlphaFoldDB" id="A0A7H8N3Y7"/>
<feature type="transmembrane region" description="Helical" evidence="8">
    <location>
        <begin position="129"/>
        <end position="149"/>
    </location>
</feature>
<dbReference type="GO" id="GO:0005886">
    <property type="term" value="C:plasma membrane"/>
    <property type="evidence" value="ECO:0007669"/>
    <property type="project" value="UniProtKB-SubCell"/>
</dbReference>
<name>A0A7H8N3Y7_9ACTN</name>
<feature type="transmembrane region" description="Helical" evidence="8">
    <location>
        <begin position="451"/>
        <end position="471"/>
    </location>
</feature>
<dbReference type="PANTHER" id="PTHR42718">
    <property type="entry name" value="MAJOR FACILITATOR SUPERFAMILY MULTIDRUG TRANSPORTER MFSC"/>
    <property type="match status" value="1"/>
</dbReference>
<dbReference type="Gene3D" id="1.20.1720.10">
    <property type="entry name" value="Multidrug resistance protein D"/>
    <property type="match status" value="1"/>
</dbReference>
<dbReference type="EMBL" id="CP054929">
    <property type="protein sequence ID" value="QKW49096.1"/>
    <property type="molecule type" value="Genomic_DNA"/>
</dbReference>
<evidence type="ECO:0000313" key="10">
    <source>
        <dbReference type="EMBL" id="QKW49096.1"/>
    </source>
</evidence>
<feature type="transmembrane region" description="Helical" evidence="8">
    <location>
        <begin position="249"/>
        <end position="268"/>
    </location>
</feature>
<organism evidence="10 11">
    <name type="scientific">Streptomyces buecherae</name>
    <dbReference type="NCBI Taxonomy" id="2763006"/>
    <lineage>
        <taxon>Bacteria</taxon>
        <taxon>Bacillati</taxon>
        <taxon>Actinomycetota</taxon>
        <taxon>Actinomycetes</taxon>
        <taxon>Kitasatosporales</taxon>
        <taxon>Streptomycetaceae</taxon>
        <taxon>Streptomyces</taxon>
    </lineage>
</organism>
<feature type="transmembrane region" description="Helical" evidence="8">
    <location>
        <begin position="98"/>
        <end position="123"/>
    </location>
</feature>
<dbReference type="NCBIfam" id="TIGR00711">
    <property type="entry name" value="efflux_EmrB"/>
    <property type="match status" value="1"/>
</dbReference>
<evidence type="ECO:0000256" key="5">
    <source>
        <dbReference type="ARBA" id="ARBA00022989"/>
    </source>
</evidence>
<feature type="transmembrane region" description="Helical" evidence="8">
    <location>
        <begin position="221"/>
        <end position="243"/>
    </location>
</feature>
<feature type="transmembrane region" description="Helical" evidence="8">
    <location>
        <begin position="31"/>
        <end position="55"/>
    </location>
</feature>
<dbReference type="SUPFAM" id="SSF103473">
    <property type="entry name" value="MFS general substrate transporter"/>
    <property type="match status" value="1"/>
</dbReference>
<evidence type="ECO:0000256" key="6">
    <source>
        <dbReference type="ARBA" id="ARBA00023136"/>
    </source>
</evidence>
<proteinExistence type="predicted"/>